<feature type="compositionally biased region" description="Low complexity" evidence="1">
    <location>
        <begin position="35"/>
        <end position="55"/>
    </location>
</feature>
<evidence type="ECO:0000256" key="1">
    <source>
        <dbReference type="SAM" id="MobiDB-lite"/>
    </source>
</evidence>
<protein>
    <recommendedName>
        <fullName evidence="5">Heme biosynthesis operon protein HemX</fullName>
    </recommendedName>
</protein>
<accession>A0A4U1B548</accession>
<keyword evidence="2" id="KW-0472">Membrane</keyword>
<dbReference type="RefSeq" id="WP_136735571.1">
    <property type="nucleotide sequence ID" value="NZ_SWDB01000018.1"/>
</dbReference>
<keyword evidence="2" id="KW-0812">Transmembrane</keyword>
<feature type="compositionally biased region" description="Polar residues" evidence="1">
    <location>
        <begin position="153"/>
        <end position="163"/>
    </location>
</feature>
<reference evidence="3 4" key="1">
    <citation type="submission" date="2019-04" db="EMBL/GenBank/DDBJ databases">
        <title>Thalassotalea guangxiensis sp. nov., isolated from sediment of the coastal wetland.</title>
        <authorList>
            <person name="Zheng S."/>
            <person name="Zhang D."/>
        </authorList>
    </citation>
    <scope>NUCLEOTIDE SEQUENCE [LARGE SCALE GENOMIC DNA]</scope>
    <source>
        <strain evidence="3 4">ZS-4</strain>
    </source>
</reference>
<evidence type="ECO:0000313" key="3">
    <source>
        <dbReference type="EMBL" id="TKB45533.1"/>
    </source>
</evidence>
<proteinExistence type="predicted"/>
<keyword evidence="4" id="KW-1185">Reference proteome</keyword>
<dbReference type="Proteomes" id="UP000307999">
    <property type="component" value="Unassembled WGS sequence"/>
</dbReference>
<feature type="region of interest" description="Disordered" evidence="1">
    <location>
        <begin position="458"/>
        <end position="481"/>
    </location>
</feature>
<dbReference type="PANTHER" id="PTHR38043">
    <property type="entry name" value="PROTEIN HEMX"/>
    <property type="match status" value="1"/>
</dbReference>
<name>A0A4U1B548_9GAMM</name>
<feature type="compositionally biased region" description="Low complexity" evidence="1">
    <location>
        <begin position="133"/>
        <end position="143"/>
    </location>
</feature>
<dbReference type="AlphaFoldDB" id="A0A4U1B548"/>
<dbReference type="Pfam" id="PF04375">
    <property type="entry name" value="HemX"/>
    <property type="match status" value="1"/>
</dbReference>
<dbReference type="InterPro" id="IPR007470">
    <property type="entry name" value="HemX"/>
</dbReference>
<feature type="compositionally biased region" description="Basic and acidic residues" evidence="1">
    <location>
        <begin position="1"/>
        <end position="16"/>
    </location>
</feature>
<evidence type="ECO:0000256" key="2">
    <source>
        <dbReference type="SAM" id="Phobius"/>
    </source>
</evidence>
<sequence length="481" mass="53938">MTDKDKKSEQSSDQNKDSQPAANTADKSDNAGADSSSATSEKQTATSSASAAKIAARAKARAGHPDTVPGKSSATGNSTRRADSDKKPGISKVGVLALLLALIAAGGTGALYYYQQQQLQALANDLNENLKNAQQSNNQSLSQRVTEQLDGFQKSSQQSNQALSEELRSRNEQAQQALMDEVEQLNAKISRLTSQQPSNWRVYEAEYLLRMASRVIWLENDVTTALSLLDDADARLASMKQAQFMPIRKLIRQDKQTLQQLPEDKSQEIILALLALSESTEKLVLKGTERQVEVAPQEQQLSEDIADWERNLRISWQRFLADFITVRNKHDKDEPLMEPQYQQNMMQNLQLKLQISQWAVTQKHTQLYQQSLTDIEQWLQRYFAENNRANQAFIDEISRLQEQEFDIDYPQNLQSQQALRELLDQNFSASTRPFSHFDSTVSSIESPAMIATTLVVDSADTQSKQSESEQVDATADGEETQ</sequence>
<feature type="transmembrane region" description="Helical" evidence="2">
    <location>
        <begin position="93"/>
        <end position="114"/>
    </location>
</feature>
<feature type="compositionally biased region" description="Polar residues" evidence="1">
    <location>
        <begin position="70"/>
        <end position="79"/>
    </location>
</feature>
<dbReference type="EMBL" id="SWDB01000018">
    <property type="protein sequence ID" value="TKB45533.1"/>
    <property type="molecule type" value="Genomic_DNA"/>
</dbReference>
<dbReference type="OrthoDB" id="5739852at2"/>
<evidence type="ECO:0008006" key="5">
    <source>
        <dbReference type="Google" id="ProtNLM"/>
    </source>
</evidence>
<gene>
    <name evidence="3" type="ORF">E8M12_07990</name>
</gene>
<dbReference type="PANTHER" id="PTHR38043:SF1">
    <property type="entry name" value="PROTEIN HEMX"/>
    <property type="match status" value="1"/>
</dbReference>
<evidence type="ECO:0000313" key="4">
    <source>
        <dbReference type="Proteomes" id="UP000307999"/>
    </source>
</evidence>
<feature type="region of interest" description="Disordered" evidence="1">
    <location>
        <begin position="1"/>
        <end position="88"/>
    </location>
</feature>
<organism evidence="3 4">
    <name type="scientific">Thalassotalea mangrovi</name>
    <dbReference type="NCBI Taxonomy" id="2572245"/>
    <lineage>
        <taxon>Bacteria</taxon>
        <taxon>Pseudomonadati</taxon>
        <taxon>Pseudomonadota</taxon>
        <taxon>Gammaproteobacteria</taxon>
        <taxon>Alteromonadales</taxon>
        <taxon>Colwelliaceae</taxon>
        <taxon>Thalassotalea</taxon>
    </lineage>
</organism>
<feature type="region of interest" description="Disordered" evidence="1">
    <location>
        <begin position="133"/>
        <end position="172"/>
    </location>
</feature>
<keyword evidence="2" id="KW-1133">Transmembrane helix</keyword>
<comment type="caution">
    <text evidence="3">The sequence shown here is derived from an EMBL/GenBank/DDBJ whole genome shotgun (WGS) entry which is preliminary data.</text>
</comment>